<protein>
    <submittedName>
        <fullName evidence="2">Uncharacterized protein</fullName>
    </submittedName>
</protein>
<dbReference type="EMBL" id="CP002446">
    <property type="protein sequence ID" value="ADV28202.1"/>
    <property type="molecule type" value="Genomic_DNA"/>
</dbReference>
<keyword evidence="1" id="KW-0472">Membrane</keyword>
<reference evidence="2 3" key="1">
    <citation type="submission" date="2011-01" db="EMBL/GenBank/DDBJ databases">
        <title>Complete sequence of Pseudoxanthomonas suwonensis 11-1.</title>
        <authorList>
            <consortium name="US DOE Joint Genome Institute"/>
            <person name="Lucas S."/>
            <person name="Copeland A."/>
            <person name="Lapidus A."/>
            <person name="Cheng J.-F."/>
            <person name="Goodwin L."/>
            <person name="Pitluck S."/>
            <person name="Teshima H."/>
            <person name="Detter J.C."/>
            <person name="Han C."/>
            <person name="Tapia R."/>
            <person name="Land M."/>
            <person name="Hauser L."/>
            <person name="Kyrpides N."/>
            <person name="Ivanova N."/>
            <person name="Ovchinnikova G."/>
            <person name="Siebers A.K."/>
            <person name="Allgaier M."/>
            <person name="Thelen M.P."/>
            <person name="Hugenholtz P."/>
            <person name="Gladden J."/>
            <person name="Woyke T."/>
        </authorList>
    </citation>
    <scope>NUCLEOTIDE SEQUENCE [LARGE SCALE GENOMIC DNA]</scope>
    <source>
        <strain evidence="3">11-1</strain>
    </source>
</reference>
<dbReference type="KEGG" id="psu:Psesu_2368"/>
<sequence>MPAAPLRPRSRRAWLWLPLLLLGMATTVVAWSSLGLASGRQHGWIALLAALEMGLMLRLGGMSPGWGRALLGLAGTVLVVVAVQWGIASGHIGAQMGMAPWQAVPKMGAHYVLTLSQLANTRIDLLFLALSLPLALRAGR</sequence>
<dbReference type="eggNOG" id="ENOG5031E0A">
    <property type="taxonomic scope" value="Bacteria"/>
</dbReference>
<feature type="transmembrane region" description="Helical" evidence="1">
    <location>
        <begin position="69"/>
        <end position="88"/>
    </location>
</feature>
<dbReference type="RefSeq" id="WP_013536029.1">
    <property type="nucleotide sequence ID" value="NC_014924.1"/>
</dbReference>
<gene>
    <name evidence="2" type="ordered locus">Psesu_2368</name>
</gene>
<accession>E6WVK3</accession>
<dbReference type="Proteomes" id="UP000008632">
    <property type="component" value="Chromosome"/>
</dbReference>
<keyword evidence="3" id="KW-1185">Reference proteome</keyword>
<keyword evidence="1" id="KW-0812">Transmembrane</keyword>
<proteinExistence type="predicted"/>
<evidence type="ECO:0000256" key="1">
    <source>
        <dbReference type="SAM" id="Phobius"/>
    </source>
</evidence>
<keyword evidence="1" id="KW-1133">Transmembrane helix</keyword>
<organism evidence="2 3">
    <name type="scientific">Pseudoxanthomonas suwonensis (strain 11-1)</name>
    <dbReference type="NCBI Taxonomy" id="743721"/>
    <lineage>
        <taxon>Bacteria</taxon>
        <taxon>Pseudomonadati</taxon>
        <taxon>Pseudomonadota</taxon>
        <taxon>Gammaproteobacteria</taxon>
        <taxon>Lysobacterales</taxon>
        <taxon>Lysobacteraceae</taxon>
        <taxon>Pseudoxanthomonas</taxon>
    </lineage>
</organism>
<dbReference type="HOGENOM" id="CLU_153258_0_0_6"/>
<evidence type="ECO:0000313" key="3">
    <source>
        <dbReference type="Proteomes" id="UP000008632"/>
    </source>
</evidence>
<evidence type="ECO:0000313" key="2">
    <source>
        <dbReference type="EMBL" id="ADV28202.1"/>
    </source>
</evidence>
<dbReference type="AlphaFoldDB" id="E6WVK3"/>
<dbReference type="OrthoDB" id="5975450at2"/>
<name>E6WVK3_PSEUU</name>